<keyword evidence="2" id="KW-1185">Reference proteome</keyword>
<reference evidence="1 2" key="1">
    <citation type="journal article" date="2020" name="Int. J. Syst. Evol. Microbiol.">
        <title>Veillonella nakazawae sp. nov., an anaerobic gram-negative coccus isolated from the oral cavity of Japanese children.</title>
        <authorList>
            <person name="Mashima I."/>
            <person name="Theodorea C.F."/>
            <person name="Djais A.A."/>
            <person name="Kunihiro T."/>
            <person name="Kawamura Y."/>
            <person name="Otomo M."/>
            <person name="Saitoh M."/>
            <person name="Tamai R."/>
            <person name="Kiyoura Y."/>
        </authorList>
    </citation>
    <scope>NUCLEOTIDE SEQUENCE [LARGE SCALE GENOMIC DNA]</scope>
    <source>
        <strain evidence="1 2">T1-7</strain>
    </source>
</reference>
<protein>
    <submittedName>
        <fullName evidence="1">Uncharacterized protein</fullName>
    </submittedName>
</protein>
<proteinExistence type="predicted"/>
<evidence type="ECO:0000313" key="2">
    <source>
        <dbReference type="Proteomes" id="UP000509249"/>
    </source>
</evidence>
<sequence>MGYIDETQNLEYHKQKQDSYNDLETFTKENIHKINTEMAYVLKIAVYIVKG</sequence>
<accession>A0ABM7H9L0</accession>
<name>A0ABM7H9L0_9FIRM</name>
<evidence type="ECO:0000313" key="1">
    <source>
        <dbReference type="EMBL" id="BBU33690.1"/>
    </source>
</evidence>
<gene>
    <name evidence="1" type="ORF">VEIT17_01360</name>
</gene>
<organism evidence="1 2">
    <name type="scientific">Veillonella nakazawae</name>
    <dbReference type="NCBI Taxonomy" id="2682456"/>
    <lineage>
        <taxon>Bacteria</taxon>
        <taxon>Bacillati</taxon>
        <taxon>Bacillota</taxon>
        <taxon>Negativicutes</taxon>
        <taxon>Veillonellales</taxon>
        <taxon>Veillonellaceae</taxon>
        <taxon>Veillonella</taxon>
    </lineage>
</organism>
<dbReference type="EMBL" id="AP022321">
    <property type="protein sequence ID" value="BBU33690.1"/>
    <property type="molecule type" value="Genomic_DNA"/>
</dbReference>
<dbReference type="Proteomes" id="UP000509249">
    <property type="component" value="Chromosome"/>
</dbReference>